<dbReference type="EMBL" id="JXDG01000064">
    <property type="protein sequence ID" value="KIH81263.1"/>
    <property type="molecule type" value="Genomic_DNA"/>
</dbReference>
<evidence type="ECO:0000313" key="3">
    <source>
        <dbReference type="Proteomes" id="UP000031535"/>
    </source>
</evidence>
<dbReference type="PROSITE" id="PS51257">
    <property type="entry name" value="PROKAR_LIPOPROTEIN"/>
    <property type="match status" value="1"/>
</dbReference>
<feature type="compositionally biased region" description="Basic and acidic residues" evidence="1">
    <location>
        <begin position="54"/>
        <end position="63"/>
    </location>
</feature>
<proteinExistence type="predicted"/>
<protein>
    <recommendedName>
        <fullName evidence="4">Lipoprotein</fullName>
    </recommendedName>
</protein>
<dbReference type="AlphaFoldDB" id="A0A0C2ERN0"/>
<dbReference type="OrthoDB" id="7006320at2"/>
<evidence type="ECO:0008006" key="4">
    <source>
        <dbReference type="Google" id="ProtNLM"/>
    </source>
</evidence>
<dbReference type="RefSeq" id="WP_040071388.1">
    <property type="nucleotide sequence ID" value="NZ_CP144470.1"/>
</dbReference>
<reference evidence="2 3" key="1">
    <citation type="submission" date="2015-01" db="EMBL/GenBank/DDBJ databases">
        <title>Complete genome of Pseudomonas batumici UCM B-321 producer of the batumin antibiotic with strong antistaphilococcal and potential anticancer activity.</title>
        <authorList>
            <person name="Klochko V.V."/>
            <person name="Zelena L.B."/>
            <person name="Elena K.A."/>
            <person name="Reva O.N."/>
        </authorList>
    </citation>
    <scope>NUCLEOTIDE SEQUENCE [LARGE SCALE GENOMIC DNA]</scope>
    <source>
        <strain evidence="2 3">UCM B-321</strain>
    </source>
</reference>
<evidence type="ECO:0000256" key="1">
    <source>
        <dbReference type="SAM" id="MobiDB-lite"/>
    </source>
</evidence>
<comment type="caution">
    <text evidence="2">The sequence shown here is derived from an EMBL/GenBank/DDBJ whole genome shotgun (WGS) entry which is preliminary data.</text>
</comment>
<dbReference type="Proteomes" id="UP000031535">
    <property type="component" value="Unassembled WGS sequence"/>
</dbReference>
<feature type="region of interest" description="Disordered" evidence="1">
    <location>
        <begin position="49"/>
        <end position="74"/>
    </location>
</feature>
<accession>A0A0C2ERN0</accession>
<name>A0A0C2ERN0_9PSED</name>
<gene>
    <name evidence="2" type="ORF">UCMB321_5059</name>
</gene>
<keyword evidence="3" id="KW-1185">Reference proteome</keyword>
<sequence length="74" mass="7442">MVKPSTLLILAGVLAGCAGKPGAGTAAEVAPPAGKGCYQADWQAETAPVINKRLGPDGLEKYDTSSGTREQGCP</sequence>
<feature type="compositionally biased region" description="Polar residues" evidence="1">
    <location>
        <begin position="64"/>
        <end position="74"/>
    </location>
</feature>
<dbReference type="PATRIC" id="fig|226910.6.peg.5048"/>
<dbReference type="STRING" id="226910.UCMB321_5059"/>
<organism evidence="2 3">
    <name type="scientific">Pseudomonas batumici</name>
    <dbReference type="NCBI Taxonomy" id="226910"/>
    <lineage>
        <taxon>Bacteria</taxon>
        <taxon>Pseudomonadati</taxon>
        <taxon>Pseudomonadota</taxon>
        <taxon>Gammaproteobacteria</taxon>
        <taxon>Pseudomonadales</taxon>
        <taxon>Pseudomonadaceae</taxon>
        <taxon>Pseudomonas</taxon>
    </lineage>
</organism>
<evidence type="ECO:0000313" key="2">
    <source>
        <dbReference type="EMBL" id="KIH81263.1"/>
    </source>
</evidence>